<gene>
    <name evidence="1" type="ORF">DSO57_1010744</name>
</gene>
<sequence length="102" mass="11474">MVHLKTQQAISACLFKIGIKNKDNLAKKIKTVKRYTEICKVILVYYPKDRKLEHVQAIAVALSTNDYHMAFYECLDFGALLILVACQGPDYPGQSAGLLRVD</sequence>
<evidence type="ECO:0000313" key="1">
    <source>
        <dbReference type="EMBL" id="KAJ9066326.1"/>
    </source>
</evidence>
<evidence type="ECO:0000313" key="2">
    <source>
        <dbReference type="Proteomes" id="UP001165960"/>
    </source>
</evidence>
<keyword evidence="2" id="KW-1185">Reference proteome</keyword>
<dbReference type="Proteomes" id="UP001165960">
    <property type="component" value="Unassembled WGS sequence"/>
</dbReference>
<accession>A0ACC2SVN3</accession>
<organism evidence="1 2">
    <name type="scientific">Entomophthora muscae</name>
    <dbReference type="NCBI Taxonomy" id="34485"/>
    <lineage>
        <taxon>Eukaryota</taxon>
        <taxon>Fungi</taxon>
        <taxon>Fungi incertae sedis</taxon>
        <taxon>Zoopagomycota</taxon>
        <taxon>Entomophthoromycotina</taxon>
        <taxon>Entomophthoromycetes</taxon>
        <taxon>Entomophthorales</taxon>
        <taxon>Entomophthoraceae</taxon>
        <taxon>Entomophthora</taxon>
    </lineage>
</organism>
<proteinExistence type="predicted"/>
<comment type="caution">
    <text evidence="1">The sequence shown here is derived from an EMBL/GenBank/DDBJ whole genome shotgun (WGS) entry which is preliminary data.</text>
</comment>
<dbReference type="EMBL" id="QTSX02004296">
    <property type="protein sequence ID" value="KAJ9066326.1"/>
    <property type="molecule type" value="Genomic_DNA"/>
</dbReference>
<name>A0ACC2SVN3_9FUNG</name>
<reference evidence="1" key="1">
    <citation type="submission" date="2022-04" db="EMBL/GenBank/DDBJ databases">
        <title>Genome of the entomopathogenic fungus Entomophthora muscae.</title>
        <authorList>
            <person name="Elya C."/>
            <person name="Lovett B.R."/>
            <person name="Lee E."/>
            <person name="Macias A.M."/>
            <person name="Hajek A.E."/>
            <person name="De Bivort B.L."/>
            <person name="Kasson M.T."/>
            <person name="De Fine Licht H.H."/>
            <person name="Stajich J.E."/>
        </authorList>
    </citation>
    <scope>NUCLEOTIDE SEQUENCE</scope>
    <source>
        <strain evidence="1">Berkeley</strain>
    </source>
</reference>
<protein>
    <submittedName>
        <fullName evidence="1">Uncharacterized protein</fullName>
    </submittedName>
</protein>